<dbReference type="InterPro" id="IPR007502">
    <property type="entry name" value="Helicase-assoc_dom"/>
</dbReference>
<comment type="catalytic activity">
    <reaction evidence="9">
        <text>ATP + H2O = ADP + phosphate + H(+)</text>
        <dbReference type="Rhea" id="RHEA:13065"/>
        <dbReference type="ChEBI" id="CHEBI:15377"/>
        <dbReference type="ChEBI" id="CHEBI:15378"/>
        <dbReference type="ChEBI" id="CHEBI:30616"/>
        <dbReference type="ChEBI" id="CHEBI:43474"/>
        <dbReference type="ChEBI" id="CHEBI:456216"/>
        <dbReference type="EC" id="3.6.4.13"/>
    </reaction>
</comment>
<dbReference type="InterPro" id="IPR014001">
    <property type="entry name" value="Helicase_ATP-bd"/>
</dbReference>
<dbReference type="InterPro" id="IPR011709">
    <property type="entry name" value="DEAD-box_helicase_OB_fold"/>
</dbReference>
<organism evidence="13 14">
    <name type="scientific">Mitosporidium daphniae</name>
    <dbReference type="NCBI Taxonomy" id="1485682"/>
    <lineage>
        <taxon>Eukaryota</taxon>
        <taxon>Fungi</taxon>
        <taxon>Fungi incertae sedis</taxon>
        <taxon>Microsporidia</taxon>
        <taxon>Mitosporidium</taxon>
    </lineage>
</organism>
<dbReference type="InterPro" id="IPR048333">
    <property type="entry name" value="HA2_WH"/>
</dbReference>
<keyword evidence="6" id="KW-0067">ATP-binding</keyword>
<dbReference type="PANTHER" id="PTHR18934">
    <property type="entry name" value="ATP-DEPENDENT RNA HELICASE"/>
    <property type="match status" value="1"/>
</dbReference>
<dbReference type="AlphaFoldDB" id="A0A098VP80"/>
<dbReference type="PANTHER" id="PTHR18934:SF91">
    <property type="entry name" value="PRE-MRNA-SPLICING FACTOR ATP-DEPENDENT RNA HELICASE PRP16"/>
    <property type="match status" value="1"/>
</dbReference>
<evidence type="ECO:0000256" key="7">
    <source>
        <dbReference type="ARBA" id="ARBA00023187"/>
    </source>
</evidence>
<feature type="domain" description="Helicase C-terminal" evidence="12">
    <location>
        <begin position="498"/>
        <end position="674"/>
    </location>
</feature>
<protein>
    <recommendedName>
        <fullName evidence="1">RNA helicase</fullName>
        <ecNumber evidence="1">3.6.4.13</ecNumber>
    </recommendedName>
</protein>
<dbReference type="InterPro" id="IPR027417">
    <property type="entry name" value="P-loop_NTPase"/>
</dbReference>
<dbReference type="PROSITE" id="PS51194">
    <property type="entry name" value="HELICASE_CTER"/>
    <property type="match status" value="1"/>
</dbReference>
<dbReference type="SMART" id="SM00847">
    <property type="entry name" value="HA2"/>
    <property type="match status" value="1"/>
</dbReference>
<dbReference type="GO" id="GO:0003724">
    <property type="term" value="F:RNA helicase activity"/>
    <property type="evidence" value="ECO:0007669"/>
    <property type="project" value="UniProtKB-EC"/>
</dbReference>
<evidence type="ECO:0000256" key="8">
    <source>
        <dbReference type="ARBA" id="ARBA00038040"/>
    </source>
</evidence>
<dbReference type="RefSeq" id="XP_013237209.1">
    <property type="nucleotide sequence ID" value="XM_013381755.1"/>
</dbReference>
<evidence type="ECO:0000256" key="4">
    <source>
        <dbReference type="ARBA" id="ARBA00022801"/>
    </source>
</evidence>
<evidence type="ECO:0000259" key="11">
    <source>
        <dbReference type="PROSITE" id="PS51192"/>
    </source>
</evidence>
<gene>
    <name evidence="13" type="ORF">DI09_56p30</name>
</gene>
<dbReference type="GO" id="GO:0006397">
    <property type="term" value="P:mRNA processing"/>
    <property type="evidence" value="ECO:0007669"/>
    <property type="project" value="UniProtKB-KW"/>
</dbReference>
<keyword evidence="7" id="KW-0508">mRNA splicing</keyword>
<dbReference type="FunFam" id="3.40.50.300:FF:000007">
    <property type="entry name" value="Pre-mRNA-splicing factor ATP-dependent RNA helicase"/>
    <property type="match status" value="1"/>
</dbReference>
<feature type="compositionally biased region" description="Basic and acidic residues" evidence="10">
    <location>
        <begin position="46"/>
        <end position="96"/>
    </location>
</feature>
<dbReference type="Pfam" id="PF00271">
    <property type="entry name" value="Helicase_C"/>
    <property type="match status" value="1"/>
</dbReference>
<dbReference type="GeneID" id="25260344"/>
<dbReference type="HOGENOM" id="CLU_001832_6_1_1"/>
<keyword evidence="3" id="KW-0547">Nucleotide-binding</keyword>
<evidence type="ECO:0000256" key="2">
    <source>
        <dbReference type="ARBA" id="ARBA00022664"/>
    </source>
</evidence>
<dbReference type="GO" id="GO:0005524">
    <property type="term" value="F:ATP binding"/>
    <property type="evidence" value="ECO:0007669"/>
    <property type="project" value="UniProtKB-KW"/>
</dbReference>
<dbReference type="Pfam" id="PF00270">
    <property type="entry name" value="DEAD"/>
    <property type="match status" value="1"/>
</dbReference>
<dbReference type="Gene3D" id="1.20.120.1080">
    <property type="match status" value="1"/>
</dbReference>
<feature type="region of interest" description="Disordered" evidence="10">
    <location>
        <begin position="1"/>
        <end position="110"/>
    </location>
</feature>
<dbReference type="EMBL" id="JMKJ01000521">
    <property type="protein sequence ID" value="KGG50765.1"/>
    <property type="molecule type" value="Genomic_DNA"/>
</dbReference>
<dbReference type="Gene3D" id="3.40.50.300">
    <property type="entry name" value="P-loop containing nucleotide triphosphate hydrolases"/>
    <property type="match status" value="2"/>
</dbReference>
<keyword evidence="2" id="KW-0507">mRNA processing</keyword>
<accession>A0A098VP80</accession>
<dbReference type="SMART" id="SM00490">
    <property type="entry name" value="HELICc"/>
    <property type="match status" value="1"/>
</dbReference>
<name>A0A098VP80_9MICR</name>
<dbReference type="InterPro" id="IPR002464">
    <property type="entry name" value="DNA/RNA_helicase_DEAH_CS"/>
</dbReference>
<evidence type="ECO:0000256" key="3">
    <source>
        <dbReference type="ARBA" id="ARBA00022741"/>
    </source>
</evidence>
<dbReference type="EC" id="3.6.4.13" evidence="1"/>
<comment type="similarity">
    <text evidence="8">Belongs to the DEAD box helicase family. DEAH subfamily. PRP16 sub-subfamily.</text>
</comment>
<keyword evidence="4" id="KW-0378">Hydrolase</keyword>
<evidence type="ECO:0000256" key="9">
    <source>
        <dbReference type="ARBA" id="ARBA00047984"/>
    </source>
</evidence>
<feature type="region of interest" description="Disordered" evidence="10">
    <location>
        <begin position="956"/>
        <end position="1009"/>
    </location>
</feature>
<dbReference type="FunFam" id="3.40.50.300:FF:000615">
    <property type="entry name" value="pre-mRNA-splicing factor ATP-dependent RNA helicase DEAH7"/>
    <property type="match status" value="1"/>
</dbReference>
<dbReference type="GO" id="GO:0008380">
    <property type="term" value="P:RNA splicing"/>
    <property type="evidence" value="ECO:0007669"/>
    <property type="project" value="UniProtKB-KW"/>
</dbReference>
<evidence type="ECO:0000313" key="13">
    <source>
        <dbReference type="EMBL" id="KGG50765.1"/>
    </source>
</evidence>
<feature type="domain" description="Helicase ATP-binding" evidence="11">
    <location>
        <begin position="313"/>
        <end position="476"/>
    </location>
</feature>
<dbReference type="GO" id="GO:0016787">
    <property type="term" value="F:hydrolase activity"/>
    <property type="evidence" value="ECO:0007669"/>
    <property type="project" value="UniProtKB-KW"/>
</dbReference>
<dbReference type="GO" id="GO:0005681">
    <property type="term" value="C:spliceosomal complex"/>
    <property type="evidence" value="ECO:0007669"/>
    <property type="project" value="UniProtKB-ARBA"/>
</dbReference>
<feature type="compositionally biased region" description="Basic and acidic residues" evidence="10">
    <location>
        <begin position="24"/>
        <end position="36"/>
    </location>
</feature>
<dbReference type="InterPro" id="IPR011545">
    <property type="entry name" value="DEAD/DEAH_box_helicase_dom"/>
</dbReference>
<dbReference type="OrthoDB" id="10253254at2759"/>
<evidence type="ECO:0000256" key="1">
    <source>
        <dbReference type="ARBA" id="ARBA00012552"/>
    </source>
</evidence>
<dbReference type="VEuPathDB" id="MicrosporidiaDB:DI09_56p30"/>
<dbReference type="PROSITE" id="PS51192">
    <property type="entry name" value="HELICASE_ATP_BIND_1"/>
    <property type="match status" value="1"/>
</dbReference>
<evidence type="ECO:0000256" key="10">
    <source>
        <dbReference type="SAM" id="MobiDB-lite"/>
    </source>
</evidence>
<dbReference type="SMART" id="SM00487">
    <property type="entry name" value="DEXDc"/>
    <property type="match status" value="1"/>
</dbReference>
<evidence type="ECO:0000259" key="12">
    <source>
        <dbReference type="PROSITE" id="PS51194"/>
    </source>
</evidence>
<evidence type="ECO:0000256" key="6">
    <source>
        <dbReference type="ARBA" id="ARBA00022840"/>
    </source>
</evidence>
<keyword evidence="14" id="KW-1185">Reference proteome</keyword>
<dbReference type="Pfam" id="PF07717">
    <property type="entry name" value="OB_NTP_bind"/>
    <property type="match status" value="1"/>
</dbReference>
<dbReference type="Proteomes" id="UP000029725">
    <property type="component" value="Unassembled WGS sequence"/>
</dbReference>
<dbReference type="GO" id="GO:0003723">
    <property type="term" value="F:RNA binding"/>
    <property type="evidence" value="ECO:0007669"/>
    <property type="project" value="TreeGrafter"/>
</dbReference>
<sequence>MDTEERALPFTPISLDNFKPTPSRHSDRASHRREYSPDSQSSYHSRHSEDKYRYSDQRSRHSDRRSRDSSSRHQESWSKSSDRKNHREDFSRRADDISTSEGPEGHQILLAADKPKVVSRAAALRRLMYDKDNQKWELNRLETSGISTGEILESPRRYTTRNEIDEDHRHTRSYLIAKEAHPVFLSGWSLPMARGIGQPSGIILPVRDPTSDMATFARKGSALVRAARERKERQRVLASLEGGGTTLGRIRGVPANEESVEGDGRERPGEELINAEVENEPLPSIGSSDFSRSKTIKEQRQFLPAFGVRDTLLRMLHDHQIMIVVGETGSGKTTQLTQYLHEVGYSLRGIIGCTQPRRVAAMSVAKRVASEMGTTLGDQVGYAIRFEDVTSPTTKIKYMTDGVLLRESLRDPDLEEYSAIIMDEAHERSLHTDVLMGILKQIVGRRRDLKLIVTSATMNAERFSDFFGRVPIFKIPGRTFPVSTFYSKVPCEDYVDAAVRKALEIHISSGPGDVLIFMTGQEDIEATVSTLHERLEALEEGIPKPAILPIYANLPSELQSKIFEAVPGGIRKIVVATNIAETSLTVDGIVFVIDSGYCKLKVYNPRVGMDALQVVPISQANANQRAGRAGRTGPGTCFRLYTESAYYHELLEATVPGILRTNLSNTVLLLKSLGVIDLFSFDFMDALPPDALKTAMFQLWMLGALDDEGALTPAIGKKMVEFPLEPSLARMVLSGVEMGCAAEILVIVSMLSVPPIFFRPKERAEEADGAREKFYVGESDHLTLLHVYSQWRSHGYSDVWAHQHFLHSRLLKKAREVYTQLLDILTRQQGLAVQSCGPNWDIVRKAICAGYFHQAARAKGVGEFVHCRTGMPCKLHPTSALYNLGALPEYVVYHELIMTSKEYMMCVTAVDPAWLAELGPKFFALREEEGGNEVLADGTITSTPLYKSLRKGAGFSSRSSSYTLHGSTTPTDNDVPERAENKSNPPAPPRWVDVAKPLRLPAKGTNKTN</sequence>
<dbReference type="InterPro" id="IPR001650">
    <property type="entry name" value="Helicase_C-like"/>
</dbReference>
<reference evidence="13 14" key="1">
    <citation type="submission" date="2014-04" db="EMBL/GenBank/DDBJ databases">
        <title>A new species of microsporidia sheds light on the evolution of extreme parasitism.</title>
        <authorList>
            <person name="Haag K.L."/>
            <person name="James T.Y."/>
            <person name="Larsson R."/>
            <person name="Schaer T.M."/>
            <person name="Refardt D."/>
            <person name="Pombert J.-F."/>
            <person name="Ebert D."/>
        </authorList>
    </citation>
    <scope>NUCLEOTIDE SEQUENCE [LARGE SCALE GENOMIC DNA]</scope>
    <source>
        <strain evidence="13 14">UGP3</strain>
        <tissue evidence="13">Spores</tissue>
    </source>
</reference>
<dbReference type="CDD" id="cd18791">
    <property type="entry name" value="SF2_C_RHA"/>
    <property type="match status" value="1"/>
</dbReference>
<comment type="caution">
    <text evidence="13">The sequence shown here is derived from an EMBL/GenBank/DDBJ whole genome shotgun (WGS) entry which is preliminary data.</text>
</comment>
<dbReference type="SUPFAM" id="SSF52540">
    <property type="entry name" value="P-loop containing nucleoside triphosphate hydrolases"/>
    <property type="match status" value="1"/>
</dbReference>
<dbReference type="PROSITE" id="PS00690">
    <property type="entry name" value="DEAH_ATP_HELICASE"/>
    <property type="match status" value="1"/>
</dbReference>
<feature type="compositionally biased region" description="Polar residues" evidence="10">
    <location>
        <begin position="956"/>
        <end position="972"/>
    </location>
</feature>
<evidence type="ECO:0000256" key="5">
    <source>
        <dbReference type="ARBA" id="ARBA00022806"/>
    </source>
</evidence>
<dbReference type="Pfam" id="PF21010">
    <property type="entry name" value="HA2_C"/>
    <property type="match status" value="1"/>
</dbReference>
<proteinExistence type="inferred from homology"/>
<keyword evidence="5" id="KW-0347">Helicase</keyword>
<dbReference type="Pfam" id="PF04408">
    <property type="entry name" value="WHD_HA2"/>
    <property type="match status" value="1"/>
</dbReference>
<evidence type="ECO:0000313" key="14">
    <source>
        <dbReference type="Proteomes" id="UP000029725"/>
    </source>
</evidence>